<dbReference type="VEuPathDB" id="FungiDB:RhiirA1_408978"/>
<sequence length="327" mass="35800">MASSSEITIGSRKSQLALIQTKHVQQLLEASFPDHSFPITSMTTIGDQILSKPLFRIGEKSLFTKELEIALQNKVVDLVVHSLKDLPTTLPEGMTIAAVLKRENPRDALVIKEGLLYKSVDELPKGSVIGTGSTRRIAQLKAAFPDLVFQDVRGNLNTRLAKLDDPNGPYSALVLAVAGLERLEMRHRISQIFPSNVMLYAVGQGALAVECRVDDKQIIELLSVLEDKDTRLRCSAERSLLRTLEGGCSVPIGVNTEFIETQNGTRELKLLGLVAKLDGSEVIKAEAQKNVDEDGIEAANELGREVAAILIEKGANRILEELKTSRQ</sequence>
<keyword evidence="9" id="KW-0627">Porphyrin biosynthesis</keyword>
<evidence type="ECO:0000256" key="6">
    <source>
        <dbReference type="ARBA" id="ARBA00016519"/>
    </source>
</evidence>
<dbReference type="Proteomes" id="UP000232722">
    <property type="component" value="Unassembled WGS sequence"/>
</dbReference>
<dbReference type="FunFam" id="3.40.190.10:FF:000004">
    <property type="entry name" value="Porphobilinogen deaminase"/>
    <property type="match status" value="1"/>
</dbReference>
<evidence type="ECO:0000256" key="2">
    <source>
        <dbReference type="ARBA" id="ARBA00002869"/>
    </source>
</evidence>
<dbReference type="Pfam" id="PF01379">
    <property type="entry name" value="Porphobil_deam"/>
    <property type="match status" value="1"/>
</dbReference>
<dbReference type="VEuPathDB" id="FungiDB:RhiirFUN_001426"/>
<evidence type="ECO:0000256" key="8">
    <source>
        <dbReference type="ARBA" id="ARBA00023133"/>
    </source>
</evidence>
<dbReference type="CDD" id="cd13645">
    <property type="entry name" value="PBP2_HuPBGD_like"/>
    <property type="match status" value="1"/>
</dbReference>
<evidence type="ECO:0000256" key="3">
    <source>
        <dbReference type="ARBA" id="ARBA00004735"/>
    </source>
</evidence>
<evidence type="ECO:0000313" key="22">
    <source>
        <dbReference type="Proteomes" id="UP000234323"/>
    </source>
</evidence>
<dbReference type="InterPro" id="IPR022417">
    <property type="entry name" value="Porphobilin_deaminase_N"/>
</dbReference>
<dbReference type="EMBL" id="LLXI01000241">
    <property type="protein sequence ID" value="PKY43211.1"/>
    <property type="molecule type" value="Genomic_DNA"/>
</dbReference>
<dbReference type="GO" id="GO:0005737">
    <property type="term" value="C:cytoplasm"/>
    <property type="evidence" value="ECO:0007669"/>
    <property type="project" value="TreeGrafter"/>
</dbReference>
<evidence type="ECO:0000313" key="17">
    <source>
        <dbReference type="EMBL" id="PKK80060.1"/>
    </source>
</evidence>
<evidence type="ECO:0000313" key="18">
    <source>
        <dbReference type="EMBL" id="PKY43211.1"/>
    </source>
</evidence>
<dbReference type="EMBL" id="LLXJ01000208">
    <property type="protein sequence ID" value="PKC13114.1"/>
    <property type="molecule type" value="Genomic_DNA"/>
</dbReference>
<dbReference type="Gene3D" id="3.40.190.10">
    <property type="entry name" value="Periplasmic binding protein-like II"/>
    <property type="match status" value="2"/>
</dbReference>
<dbReference type="InterPro" id="IPR036803">
    <property type="entry name" value="Porphobilinogen_deaminase_C_sf"/>
</dbReference>
<comment type="caution">
    <text evidence="16">The sequence shown here is derived from an EMBL/GenBank/DDBJ whole genome shotgun (WGS) entry which is preliminary data.</text>
</comment>
<dbReference type="PIRSF" id="PIRSF001438">
    <property type="entry name" value="4pyrrol_synth_OHMeBilane_synth"/>
    <property type="match status" value="1"/>
</dbReference>
<dbReference type="SUPFAM" id="SSF54782">
    <property type="entry name" value="Porphobilinogen deaminase (hydroxymethylbilane synthase), C-terminal domain"/>
    <property type="match status" value="1"/>
</dbReference>
<dbReference type="VEuPathDB" id="FungiDB:FUN_023319"/>
<comment type="pathway">
    <text evidence="3">Porphyrin-containing compound metabolism; protoporphyrin-IX biosynthesis; coproporphyrinogen-III from 5-aminolevulinate: step 2/4.</text>
</comment>
<comment type="cofactor">
    <cofactor evidence="1">
        <name>dipyrromethane</name>
        <dbReference type="ChEBI" id="CHEBI:60342"/>
    </cofactor>
</comment>
<comment type="similarity">
    <text evidence="4">Belongs to the HMBS family.</text>
</comment>
<dbReference type="Proteomes" id="UP000234323">
    <property type="component" value="Unassembled WGS sequence"/>
</dbReference>
<evidence type="ECO:0000256" key="10">
    <source>
        <dbReference type="ARBA" id="ARBA00030685"/>
    </source>
</evidence>
<dbReference type="Proteomes" id="UP000684084">
    <property type="component" value="Unassembled WGS sequence"/>
</dbReference>
<keyword evidence="8" id="KW-0350">Heme biosynthesis</keyword>
<keyword evidence="22" id="KW-1185">Reference proteome</keyword>
<dbReference type="GO" id="GO:0006782">
    <property type="term" value="P:protoporphyrinogen IX biosynthetic process"/>
    <property type="evidence" value="ECO:0007669"/>
    <property type="project" value="UniProtKB-UniPathway"/>
</dbReference>
<dbReference type="EMBL" id="LLXH01000048">
    <property type="protein sequence ID" value="PKC74550.1"/>
    <property type="molecule type" value="Genomic_DNA"/>
</dbReference>
<dbReference type="GO" id="GO:0004418">
    <property type="term" value="F:hydroxymethylbilane synthase activity"/>
    <property type="evidence" value="ECO:0007669"/>
    <property type="project" value="UniProtKB-EC"/>
</dbReference>
<evidence type="ECO:0000313" key="14">
    <source>
        <dbReference type="EMBL" id="CAB5299155.1"/>
    </source>
</evidence>
<evidence type="ECO:0000259" key="13">
    <source>
        <dbReference type="Pfam" id="PF03900"/>
    </source>
</evidence>
<evidence type="ECO:0000256" key="4">
    <source>
        <dbReference type="ARBA" id="ARBA00005638"/>
    </source>
</evidence>
<dbReference type="OrthoDB" id="564646at2759"/>
<dbReference type="AlphaFoldDB" id="A0A2I1E181"/>
<comment type="function">
    <text evidence="2">Tetrapolymerization of the monopyrrole PBG into the hydroxymethylbilane pre-uroporphyrinogen in several discrete steps.</text>
</comment>
<dbReference type="NCBIfam" id="TIGR00212">
    <property type="entry name" value="hemC"/>
    <property type="match status" value="1"/>
</dbReference>
<dbReference type="VEuPathDB" id="FungiDB:FUN_023320"/>
<dbReference type="FunFam" id="3.30.160.40:FF:000002">
    <property type="entry name" value="Porphobilinogen deaminase"/>
    <property type="match status" value="1"/>
</dbReference>
<evidence type="ECO:0000256" key="5">
    <source>
        <dbReference type="ARBA" id="ARBA00012655"/>
    </source>
</evidence>
<dbReference type="FunFam" id="3.40.190.10:FF:000005">
    <property type="entry name" value="Porphobilinogen deaminase"/>
    <property type="match status" value="1"/>
</dbReference>
<dbReference type="Proteomes" id="UP000233469">
    <property type="component" value="Unassembled WGS sequence"/>
</dbReference>
<reference evidence="15 20" key="2">
    <citation type="submission" date="2017-09" db="EMBL/GenBank/DDBJ databases">
        <title>Extensive intraspecific genome diversity in a model arbuscular mycorrhizal fungus.</title>
        <authorList>
            <person name="Chen E.C."/>
            <person name="Morin E."/>
            <person name="Beaudet D."/>
            <person name="Noel J."/>
            <person name="Ndikumana S."/>
            <person name="Charron P."/>
            <person name="St-Onge C."/>
            <person name="Giorgi J."/>
            <person name="Grigoriev I.V."/>
            <person name="Roux C."/>
            <person name="Martin F.M."/>
            <person name="Corradi N."/>
        </authorList>
    </citation>
    <scope>NUCLEOTIDE SEQUENCE [LARGE SCALE GENOMIC DNA]</scope>
    <source>
        <strain evidence="15 20">A5</strain>
    </source>
</reference>
<proteinExistence type="inferred from homology"/>
<accession>A0A2I1E181</accession>
<evidence type="ECO:0000313" key="20">
    <source>
        <dbReference type="Proteomes" id="UP000232722"/>
    </source>
</evidence>
<dbReference type="HAMAP" id="MF_00260">
    <property type="entry name" value="Porphobil_deam"/>
    <property type="match status" value="1"/>
</dbReference>
<dbReference type="EC" id="2.5.1.61" evidence="5"/>
<dbReference type="Pfam" id="PF03900">
    <property type="entry name" value="Porphobil_deamC"/>
    <property type="match status" value="1"/>
</dbReference>
<feature type="domain" description="Porphobilinogen deaminase N-terminal" evidence="12">
    <location>
        <begin position="7"/>
        <end position="219"/>
    </location>
</feature>
<name>A0A2I1E181_9GLOM</name>
<dbReference type="UniPathway" id="UPA00251">
    <property type="reaction ID" value="UER00319"/>
</dbReference>
<dbReference type="VEuPathDB" id="FungiDB:RhiirFUN_001425"/>
<evidence type="ECO:0000256" key="7">
    <source>
        <dbReference type="ARBA" id="ARBA00022679"/>
    </source>
</evidence>
<keyword evidence="7" id="KW-0808">Transferase</keyword>
<dbReference type="PANTHER" id="PTHR11557">
    <property type="entry name" value="PORPHOBILINOGEN DEAMINASE"/>
    <property type="match status" value="1"/>
</dbReference>
<reference evidence="16 19" key="4">
    <citation type="submission" date="2017-10" db="EMBL/GenBank/DDBJ databases">
        <title>Genome analyses suggest a sexual origin of heterokaryosis in a supposedly ancient asexual fungus.</title>
        <authorList>
            <person name="Corradi N."/>
            <person name="Sedzielewska K."/>
            <person name="Noel J."/>
            <person name="Charron P."/>
            <person name="Farinelli L."/>
            <person name="Marton T."/>
            <person name="Kruger M."/>
            <person name="Pelin A."/>
            <person name="Brachmann A."/>
            <person name="Corradi N."/>
        </authorList>
    </citation>
    <scope>NUCLEOTIDE SEQUENCE [LARGE SCALE GENOMIC DNA]</scope>
    <source>
        <strain evidence="16 19">A1</strain>
    </source>
</reference>
<evidence type="ECO:0000313" key="21">
    <source>
        <dbReference type="Proteomes" id="UP000233469"/>
    </source>
</evidence>
<evidence type="ECO:0000313" key="15">
    <source>
        <dbReference type="EMBL" id="PKC13114.1"/>
    </source>
</evidence>
<feature type="domain" description="Porphobilinogen deaminase C-terminal" evidence="13">
    <location>
        <begin position="232"/>
        <end position="310"/>
    </location>
</feature>
<dbReference type="EMBL" id="LLXL01000025">
    <property type="protein sequence ID" value="PKK80060.1"/>
    <property type="molecule type" value="Genomic_DNA"/>
</dbReference>
<dbReference type="PRINTS" id="PR00151">
    <property type="entry name" value="PORPHBDMNASE"/>
</dbReference>
<reference evidence="14" key="5">
    <citation type="submission" date="2020-05" db="EMBL/GenBank/DDBJ databases">
        <authorList>
            <person name="Rincon C."/>
            <person name="Sanders R I."/>
            <person name="Robbins C."/>
            <person name="Chaturvedi A."/>
        </authorList>
    </citation>
    <scope>NUCLEOTIDE SEQUENCE</scope>
    <source>
        <strain evidence="14">CHB12</strain>
    </source>
</reference>
<dbReference type="EMBL" id="CAGKOT010000001">
    <property type="protein sequence ID" value="CAB5299155.1"/>
    <property type="molecule type" value="Genomic_DNA"/>
</dbReference>
<protein>
    <recommendedName>
        <fullName evidence="6">Porphobilinogen deaminase</fullName>
        <ecNumber evidence="5">2.5.1.61</ecNumber>
    </recommendedName>
    <alternativeName>
        <fullName evidence="11">Hydroxymethylbilane synthase</fullName>
    </alternativeName>
    <alternativeName>
        <fullName evidence="10">Pre-uroporphyrinogen synthase</fullName>
    </alternativeName>
</protein>
<evidence type="ECO:0000313" key="19">
    <source>
        <dbReference type="Proteomes" id="UP000232688"/>
    </source>
</evidence>
<organism evidence="16 19">
    <name type="scientific">Rhizophagus irregularis</name>
    <dbReference type="NCBI Taxonomy" id="588596"/>
    <lineage>
        <taxon>Eukaryota</taxon>
        <taxon>Fungi</taxon>
        <taxon>Fungi incertae sedis</taxon>
        <taxon>Mucoromycota</taxon>
        <taxon>Glomeromycotina</taxon>
        <taxon>Glomeromycetes</taxon>
        <taxon>Glomerales</taxon>
        <taxon>Glomeraceae</taxon>
        <taxon>Rhizophagus</taxon>
    </lineage>
</organism>
<dbReference type="PROSITE" id="PS00533">
    <property type="entry name" value="PORPHOBILINOGEN_DEAM"/>
    <property type="match status" value="1"/>
</dbReference>
<dbReference type="InterPro" id="IPR022419">
    <property type="entry name" value="Porphobilin_deaminase_cofac_BS"/>
</dbReference>
<dbReference type="SUPFAM" id="SSF53850">
    <property type="entry name" value="Periplasmic binding protein-like II"/>
    <property type="match status" value="1"/>
</dbReference>
<reference evidence="19 21" key="3">
    <citation type="submission" date="2017-10" db="EMBL/GenBank/DDBJ databases">
        <title>Extensive intraspecific genome diversity in a model arbuscular mycorrhizal fungus.</title>
        <authorList>
            <person name="Chen E.C.H."/>
            <person name="Morin E."/>
            <person name="Baudet D."/>
            <person name="Noel J."/>
            <person name="Ndikumana S."/>
            <person name="Charron P."/>
            <person name="St-Onge C."/>
            <person name="Giorgi J."/>
            <person name="Grigoriev I.V."/>
            <person name="Roux C."/>
            <person name="Martin F.M."/>
            <person name="Corradi N."/>
        </authorList>
    </citation>
    <scope>NUCLEOTIDE SEQUENCE [LARGE SCALE GENOMIC DNA]</scope>
    <source>
        <strain evidence="16 19">A1</strain>
        <strain evidence="17 21">C2</strain>
    </source>
</reference>
<dbReference type="Proteomes" id="UP000232688">
    <property type="component" value="Unassembled WGS sequence"/>
</dbReference>
<evidence type="ECO:0000259" key="12">
    <source>
        <dbReference type="Pfam" id="PF01379"/>
    </source>
</evidence>
<dbReference type="Gene3D" id="3.30.160.40">
    <property type="entry name" value="Porphobilinogen deaminase, C-terminal domain"/>
    <property type="match status" value="1"/>
</dbReference>
<evidence type="ECO:0000256" key="1">
    <source>
        <dbReference type="ARBA" id="ARBA00001916"/>
    </source>
</evidence>
<evidence type="ECO:0000256" key="9">
    <source>
        <dbReference type="ARBA" id="ARBA00023244"/>
    </source>
</evidence>
<gene>
    <name evidence="14" type="ORF">CHRIB12_LOCUS711</name>
    <name evidence="16" type="ORF">RhiirA1_408978</name>
    <name evidence="18" type="ORF">RhiirA4_398416</name>
    <name evidence="15" type="ORF">RhiirA5_351997</name>
    <name evidence="17" type="ORF">RhiirC2_725492</name>
</gene>
<evidence type="ECO:0000256" key="11">
    <source>
        <dbReference type="ARBA" id="ARBA00033064"/>
    </source>
</evidence>
<dbReference type="InterPro" id="IPR022418">
    <property type="entry name" value="Porphobilinogen_deaminase_C"/>
</dbReference>
<dbReference type="InterPro" id="IPR000860">
    <property type="entry name" value="HemC"/>
</dbReference>
<evidence type="ECO:0000313" key="16">
    <source>
        <dbReference type="EMBL" id="PKC74550.1"/>
    </source>
</evidence>
<reference evidence="20 21" key="1">
    <citation type="submission" date="2016-04" db="EMBL/GenBank/DDBJ databases">
        <title>Genome analyses suggest a sexual origin of heterokaryosis in a supposedly ancient asexual fungus.</title>
        <authorList>
            <person name="Ropars J."/>
            <person name="Sedzielewska K."/>
            <person name="Noel J."/>
            <person name="Charron P."/>
            <person name="Farinelli L."/>
            <person name="Marton T."/>
            <person name="Kruger M."/>
            <person name="Pelin A."/>
            <person name="Brachmann A."/>
            <person name="Corradi N."/>
        </authorList>
    </citation>
    <scope>NUCLEOTIDE SEQUENCE [LARGE SCALE GENOMIC DNA]</scope>
    <source>
        <strain evidence="18 22">A4</strain>
        <strain evidence="15 20">A5</strain>
        <strain evidence="17 21">C2</strain>
    </source>
</reference>
<dbReference type="PANTHER" id="PTHR11557:SF0">
    <property type="entry name" value="PORPHOBILINOGEN DEAMINASE"/>
    <property type="match status" value="1"/>
</dbReference>